<dbReference type="AlphaFoldDB" id="A0A2D3LN16"/>
<protein>
    <submittedName>
        <fullName evidence="1">Uncharacterized protein</fullName>
    </submittedName>
</protein>
<dbReference type="Proteomes" id="UP000230742">
    <property type="component" value="Chromosome 2"/>
</dbReference>
<proteinExistence type="predicted"/>
<name>A0A2D3LN16_PREIN</name>
<gene>
    <name evidence="1" type="ORF">CTM46_09620</name>
</gene>
<organism evidence="1 2">
    <name type="scientific">Prevotella intermedia</name>
    <dbReference type="NCBI Taxonomy" id="28131"/>
    <lineage>
        <taxon>Bacteria</taxon>
        <taxon>Pseudomonadati</taxon>
        <taxon>Bacteroidota</taxon>
        <taxon>Bacteroidia</taxon>
        <taxon>Bacteroidales</taxon>
        <taxon>Prevotellaceae</taxon>
        <taxon>Prevotella</taxon>
    </lineage>
</organism>
<evidence type="ECO:0000313" key="1">
    <source>
        <dbReference type="EMBL" id="ATV31780.1"/>
    </source>
</evidence>
<dbReference type="EMBL" id="CP024728">
    <property type="protein sequence ID" value="ATV31780.1"/>
    <property type="molecule type" value="Genomic_DNA"/>
</dbReference>
<evidence type="ECO:0000313" key="2">
    <source>
        <dbReference type="Proteomes" id="UP000230742"/>
    </source>
</evidence>
<sequence>MRFKGVYRIELNNSLDFVKIISLKNANFDLALRKWLFCNAKEPLLQHITHIIGLTTSFFR</sequence>
<accession>A0A2D3LN16</accession>
<reference evidence="1 2" key="1">
    <citation type="submission" date="2017-11" db="EMBL/GenBank/DDBJ databases">
        <title>Genome sequencing of Prevotella intermedia KCOM 1949.</title>
        <authorList>
            <person name="Kook J.-K."/>
            <person name="Park S.-N."/>
            <person name="Lim Y.K."/>
        </authorList>
    </citation>
    <scope>NUCLEOTIDE SEQUENCE [LARGE SCALE GENOMIC DNA]</scope>
    <source>
        <strain evidence="1 2">KCOM 1949</strain>
    </source>
</reference>